<dbReference type="InterPro" id="IPR016024">
    <property type="entry name" value="ARM-type_fold"/>
</dbReference>
<dbReference type="SUPFAM" id="SSF48371">
    <property type="entry name" value="ARM repeat"/>
    <property type="match status" value="2"/>
</dbReference>
<evidence type="ECO:0000256" key="2">
    <source>
        <dbReference type="SAM" id="Phobius"/>
    </source>
</evidence>
<organism evidence="3 4">
    <name type="scientific">Uabimicrobium amorphum</name>
    <dbReference type="NCBI Taxonomy" id="2596890"/>
    <lineage>
        <taxon>Bacteria</taxon>
        <taxon>Pseudomonadati</taxon>
        <taxon>Planctomycetota</taxon>
        <taxon>Candidatus Uabimicrobiia</taxon>
        <taxon>Candidatus Uabimicrobiales</taxon>
        <taxon>Candidatus Uabimicrobiaceae</taxon>
        <taxon>Candidatus Uabimicrobium</taxon>
    </lineage>
</organism>
<feature type="region of interest" description="Disordered" evidence="1">
    <location>
        <begin position="1401"/>
        <end position="1593"/>
    </location>
</feature>
<name>A0A5S9F4K0_UABAM</name>
<dbReference type="InterPro" id="IPR004155">
    <property type="entry name" value="PBS_lyase_HEAT"/>
</dbReference>
<feature type="transmembrane region" description="Helical" evidence="2">
    <location>
        <begin position="192"/>
        <end position="211"/>
    </location>
</feature>
<dbReference type="EMBL" id="AP019860">
    <property type="protein sequence ID" value="BBM85381.1"/>
    <property type="molecule type" value="Genomic_DNA"/>
</dbReference>
<dbReference type="SMART" id="SM00567">
    <property type="entry name" value="EZ_HEAT"/>
    <property type="match status" value="3"/>
</dbReference>
<keyword evidence="2" id="KW-0812">Transmembrane</keyword>
<dbReference type="Proteomes" id="UP000326354">
    <property type="component" value="Chromosome"/>
</dbReference>
<dbReference type="InterPro" id="IPR011990">
    <property type="entry name" value="TPR-like_helical_dom_sf"/>
</dbReference>
<dbReference type="GO" id="GO:0016491">
    <property type="term" value="F:oxidoreductase activity"/>
    <property type="evidence" value="ECO:0007669"/>
    <property type="project" value="TreeGrafter"/>
</dbReference>
<dbReference type="SMART" id="SM00028">
    <property type="entry name" value="TPR"/>
    <property type="match status" value="3"/>
</dbReference>
<proteinExistence type="predicted"/>
<dbReference type="SUPFAM" id="SSF48452">
    <property type="entry name" value="TPR-like"/>
    <property type="match status" value="2"/>
</dbReference>
<feature type="transmembrane region" description="Helical" evidence="2">
    <location>
        <begin position="223"/>
        <end position="244"/>
    </location>
</feature>
<feature type="transmembrane region" description="Helical" evidence="2">
    <location>
        <begin position="418"/>
        <end position="443"/>
    </location>
</feature>
<dbReference type="Gene3D" id="1.25.40.10">
    <property type="entry name" value="Tetratricopeptide repeat domain"/>
    <property type="match status" value="1"/>
</dbReference>
<reference evidence="3 4" key="1">
    <citation type="submission" date="2019-08" db="EMBL/GenBank/DDBJ databases">
        <title>Complete genome sequence of Candidatus Uab amorphum.</title>
        <authorList>
            <person name="Shiratori T."/>
            <person name="Suzuki S."/>
            <person name="Kakizawa Y."/>
            <person name="Ishida K."/>
        </authorList>
    </citation>
    <scope>NUCLEOTIDE SEQUENCE [LARGE SCALE GENOMIC DNA]</scope>
    <source>
        <strain evidence="3 4">SRT547</strain>
    </source>
</reference>
<evidence type="ECO:0000313" key="4">
    <source>
        <dbReference type="Proteomes" id="UP000326354"/>
    </source>
</evidence>
<feature type="transmembrane region" description="Helical" evidence="2">
    <location>
        <begin position="166"/>
        <end position="186"/>
    </location>
</feature>
<feature type="transmembrane region" description="Helical" evidence="2">
    <location>
        <begin position="291"/>
        <end position="313"/>
    </location>
</feature>
<dbReference type="PANTHER" id="PTHR12697:SF5">
    <property type="entry name" value="DEOXYHYPUSINE HYDROXYLASE"/>
    <property type="match status" value="1"/>
</dbReference>
<dbReference type="InterPro" id="IPR019734">
    <property type="entry name" value="TPR_rpt"/>
</dbReference>
<feature type="compositionally biased region" description="Acidic residues" evidence="1">
    <location>
        <begin position="1404"/>
        <end position="1587"/>
    </location>
</feature>
<protein>
    <submittedName>
        <fullName evidence="3">Uncharacterized protein</fullName>
    </submittedName>
</protein>
<keyword evidence="2" id="KW-1133">Transmembrane helix</keyword>
<dbReference type="Pfam" id="PF13646">
    <property type="entry name" value="HEAT_2"/>
    <property type="match status" value="2"/>
</dbReference>
<accession>A0A5S9F4K0</accession>
<evidence type="ECO:0000313" key="3">
    <source>
        <dbReference type="EMBL" id="BBM85381.1"/>
    </source>
</evidence>
<gene>
    <name evidence="3" type="ORF">UABAM_03748</name>
</gene>
<dbReference type="Gene3D" id="1.25.10.10">
    <property type="entry name" value="Leucine-rich Repeat Variant"/>
    <property type="match status" value="3"/>
</dbReference>
<dbReference type="PANTHER" id="PTHR12697">
    <property type="entry name" value="PBS LYASE HEAT-LIKE PROTEIN"/>
    <property type="match status" value="1"/>
</dbReference>
<keyword evidence="2" id="KW-0472">Membrane</keyword>
<dbReference type="InterPro" id="IPR011989">
    <property type="entry name" value="ARM-like"/>
</dbReference>
<dbReference type="KEGG" id="uam:UABAM_03748"/>
<feature type="transmembrane region" description="Helical" evidence="2">
    <location>
        <begin position="75"/>
        <end position="95"/>
    </location>
</feature>
<evidence type="ECO:0000256" key="1">
    <source>
        <dbReference type="SAM" id="MobiDB-lite"/>
    </source>
</evidence>
<feature type="transmembrane region" description="Helical" evidence="2">
    <location>
        <begin position="31"/>
        <end position="55"/>
    </location>
</feature>
<keyword evidence="4" id="KW-1185">Reference proteome</keyword>
<sequence>MARFFLLEMLMEMHRKCSCKDWRVYPGKYKLATMFVSTLLLAVVAGVVFVGWKLAGDIEALKNNPSLSTPWVKEALGALVGLVVFSLYALFVYKLPKHFSSWGKSICPKCEKGYIVRRGVNAVKAVFYFADNFLFREILVPMFRTITFQHFWRSGYKTSKGFISKFFTFILQIFLFFGAIPFLIFLLGQDNIVGLVCAIAVLLYIMYTIVARRKSEDLDYQKSVVLLMIPLYYVSMVELFRWAFLFSPEAVILVPDRSDFLFLGIQNFIRTQLFLDLLDAVNVVNLEVSGYLFLGATFLTRLLLDIAVISLLIKAGVESYRRTWIYYHTGRQVQDVTSKEALFDLENLVVVGNPSKIEEVRQKLSEVMRVLGLVKPYAENVHQMDDSESRIQAQECLNQLSGIHTELQTEKSSASTSWLGNGLSVVFVALWGFAFVLGIQYFIDEIIKIEIKELMEKAETQAFQQDPIGRQQLFDRVLQKDPSHEEAMLKSSDNYLKLAELNERVYSYQQAQVDIDNAFKYLRKIDRDTAKIEVNLNQADKGKLEEKRQKLVDKSAKAYTIRGRLFFLQNDMERALEELRKRPTQDTSRMLFDIQLYNASSYLFTPQAPEYFALASQELGFDLEYEFLYIQTLLQSIHSAYKKDFLEFITQLQPIVEQKPQSFNELYPAFANALAHALVRQGEKNYAAASKLFKEVYSNEAYTGKAKYSALLGMANMYNLRGQFADAKIILDRLLEDANAPQLEKKIALLVKATASLQLNEKEQAHKNIQTIISGYTDIRDRYRKQLSNYITGQLSADELLDEAQSWNIGISEKQHTLCYYYLGMMKLVEKRYDDAAIFLRRCVQLNLNSMPEVIQAKQELENLQIRFEGKSYQSELFFNDVYLSHLNKLTREQIKNKINPQHKTIAALEFLLSTKYDREKVAALTSIASHGSLSDDEFLQLITKALQEEDADLKIAALENLKVLPREASLKIKDAVVAELDNDNELVRRNAVKVLSVLREVEPLIAALQNEDEYIRRDAGYALAKMKTDATPAAEALEKALDDDQITVRDASFAAVAVIEAQAAVPILQRLVANTQHKDTELRIKALRRIASNHPQAYLEMKDSVTPTLVNILMKGSNEQSSRWAAMQLIRIGAGDDVLEANEVRPMVKKRLLELVKANDPQTRLAAASWFLHFHERWNDDVTPAVDVFMSRLKNGTQLEQQAVAEILLKEDRVSTGAAVVLDRALRSKDNDMINLAKKIYVDNVISTDFEHKIQKGFVESLVKLISDNHPVRPMATAILTKYKSDDPEGVVPSLLPLLLTDNAFVRENLLEILDLESGDYNATQSDADILVSGLDQSLEIKKLVLQISQSYGVSHEKMYAVCMSLIDNEDFAISASAIRILANFPDRKDEIMAKLLPILEKETEDPYGDDDEGDDDDGDDDEDYGDDDEDDTDDDEGDDDEDADDDEDYGDDDDDDADDDEGDDEDADDDEDYGDDDDDDADDDEGDDEEDADDDEDYGDDDDDDDADDDEGDDEEDDADDDEGDDDEDADDDEDYGDDDEDDADDDEGDDEEDDEEDDEDDEEDDEDDEEDDEDDEEDDEDEATEETKQEAALYTVAVFNGFDYLHNMATRYPHLTESAIFIAFEVQEKLELEDADAMLYISKFFTSDDEDIVLTALGEIEAVEGERQAALTGLKTLQNSDNVEIRKLAQKLVLDIEGSGDINLIIKWLDDEDEEIRLIAIKALSNTKIKSQSVVRKLAQKLTDESEDVRNKAEEVLVKLGKPAVPEVFKYTTHPKPQVRTVAMDTLGKMGKVAHAATVKLMQQLRKSPPQMHSMILTTVSKIATPKERRYVLKPCKYILSNKKFTADQKVLAWVIVAQVGLKTKAVDSLIALLETKPENQFFIIKNLQEIDAAYTVQYLKQVIRRRYGSINVVSAIRILELLKQDAKSAIPVLREMAIDPNPEFSAAAKKALTVIDQ</sequence>